<reference evidence="2 3" key="1">
    <citation type="submission" date="2024-02" db="EMBL/GenBank/DDBJ databases">
        <title>High-quality chromosome-scale genome assembly of Pensacola bahiagrass (Paspalum notatum Flugge var. saurae).</title>
        <authorList>
            <person name="Vega J.M."/>
            <person name="Podio M."/>
            <person name="Orjuela J."/>
            <person name="Siena L.A."/>
            <person name="Pessino S.C."/>
            <person name="Combes M.C."/>
            <person name="Mariac C."/>
            <person name="Albertini E."/>
            <person name="Pupilli F."/>
            <person name="Ortiz J.P.A."/>
            <person name="Leblanc O."/>
        </authorList>
    </citation>
    <scope>NUCLEOTIDE SEQUENCE [LARGE SCALE GENOMIC DNA]</scope>
    <source>
        <strain evidence="2">R1</strain>
        <tissue evidence="2">Leaf</tissue>
    </source>
</reference>
<gene>
    <name evidence="2" type="ORF">U9M48_010817</name>
</gene>
<evidence type="ECO:0000256" key="1">
    <source>
        <dbReference type="SAM" id="MobiDB-lite"/>
    </source>
</evidence>
<dbReference type="Proteomes" id="UP001341281">
    <property type="component" value="Chromosome 02"/>
</dbReference>
<name>A0AAQ3WGN1_PASNO</name>
<dbReference type="AlphaFoldDB" id="A0AAQ3WGN1"/>
<organism evidence="2 3">
    <name type="scientific">Paspalum notatum var. saurae</name>
    <dbReference type="NCBI Taxonomy" id="547442"/>
    <lineage>
        <taxon>Eukaryota</taxon>
        <taxon>Viridiplantae</taxon>
        <taxon>Streptophyta</taxon>
        <taxon>Embryophyta</taxon>
        <taxon>Tracheophyta</taxon>
        <taxon>Spermatophyta</taxon>
        <taxon>Magnoliopsida</taxon>
        <taxon>Liliopsida</taxon>
        <taxon>Poales</taxon>
        <taxon>Poaceae</taxon>
        <taxon>PACMAD clade</taxon>
        <taxon>Panicoideae</taxon>
        <taxon>Andropogonodae</taxon>
        <taxon>Paspaleae</taxon>
        <taxon>Paspalinae</taxon>
        <taxon>Paspalum</taxon>
    </lineage>
</organism>
<keyword evidence="3" id="KW-1185">Reference proteome</keyword>
<evidence type="ECO:0000313" key="2">
    <source>
        <dbReference type="EMBL" id="WVZ60850.1"/>
    </source>
</evidence>
<accession>A0AAQ3WGN1</accession>
<sequence length="65" mass="6988">MSEAGYSSSLSAGGSHPSLGGGERRSSSGRRRTVVRTVREVGSARSPRATRTNYTDRVVMMKVML</sequence>
<protein>
    <submittedName>
        <fullName evidence="2">Uncharacterized protein</fullName>
    </submittedName>
</protein>
<feature type="compositionally biased region" description="Low complexity" evidence="1">
    <location>
        <begin position="1"/>
        <end position="18"/>
    </location>
</feature>
<evidence type="ECO:0000313" key="3">
    <source>
        <dbReference type="Proteomes" id="UP001341281"/>
    </source>
</evidence>
<dbReference type="EMBL" id="CP144746">
    <property type="protein sequence ID" value="WVZ60850.1"/>
    <property type="molecule type" value="Genomic_DNA"/>
</dbReference>
<proteinExistence type="predicted"/>
<feature type="region of interest" description="Disordered" evidence="1">
    <location>
        <begin position="1"/>
        <end position="53"/>
    </location>
</feature>